<sequence>MLISSLYSFVMCLATMASFVRDGGLLPAVFNGSAIAPVFMGWFGPAPLLIPPNRIKHPSCSLDDFSASFVPVLPTCTVFNGTQFQHATELLSASPLSDTSLDTSIPRPTTTLLDIAASSSTAPPSGISPRLSQEQPPPSSVPAAPSPSTILDIFLLIGFWTLVVTFLILSLHPCTPVRSLASGFIAFISPAFIDIHKLPYRWVAFADEKAALLRLIGILDQKAKKFAKQLLAMEKAKEAACFREAALEERVMVFVNILAELQRERKAASRTLLAIRNSLVNPTTPELSNSATDDLQTNLRKLETVVESQVQMQSDNKDLLNTVSTLRHQLDECQQLLEQRDSQIAALQKELSARPVPTTPADNADNGVSSPQLDVDKSRPQPDGEKKLSWREKRFGQKKGKGAAKGSTQNGQGSVDPTAEASKAADSTANVNATSDKPSTGSEAPGSSAAETMSVITTTAVVSVSSTPSTQPPLPRKPVENTVSGDGSKAASSASSSVPPPLLPAREGGGGCDAGGMWSTSAAGQ</sequence>
<feature type="signal peptide" evidence="3">
    <location>
        <begin position="1"/>
        <end position="17"/>
    </location>
</feature>
<name>A0A4Y9ZET5_9AGAM</name>
<dbReference type="Proteomes" id="UP000298327">
    <property type="component" value="Unassembled WGS sequence"/>
</dbReference>
<feature type="region of interest" description="Disordered" evidence="2">
    <location>
        <begin position="353"/>
        <end position="525"/>
    </location>
</feature>
<comment type="caution">
    <text evidence="4">The sequence shown here is derived from an EMBL/GenBank/DDBJ whole genome shotgun (WGS) entry which is preliminary data.</text>
</comment>
<feature type="compositionally biased region" description="Basic and acidic residues" evidence="2">
    <location>
        <begin position="374"/>
        <end position="395"/>
    </location>
</feature>
<gene>
    <name evidence="4" type="ORF">EVG20_g711</name>
</gene>
<feature type="non-terminal residue" evidence="4">
    <location>
        <position position="525"/>
    </location>
</feature>
<keyword evidence="1" id="KW-0175">Coiled coil</keyword>
<protein>
    <submittedName>
        <fullName evidence="4">Uncharacterized protein</fullName>
    </submittedName>
</protein>
<evidence type="ECO:0000313" key="5">
    <source>
        <dbReference type="Proteomes" id="UP000298327"/>
    </source>
</evidence>
<feature type="region of interest" description="Disordered" evidence="2">
    <location>
        <begin position="118"/>
        <end position="144"/>
    </location>
</feature>
<dbReference type="AlphaFoldDB" id="A0A4Y9ZET5"/>
<organism evidence="4 5">
    <name type="scientific">Dentipellis fragilis</name>
    <dbReference type="NCBI Taxonomy" id="205917"/>
    <lineage>
        <taxon>Eukaryota</taxon>
        <taxon>Fungi</taxon>
        <taxon>Dikarya</taxon>
        <taxon>Basidiomycota</taxon>
        <taxon>Agaricomycotina</taxon>
        <taxon>Agaricomycetes</taxon>
        <taxon>Russulales</taxon>
        <taxon>Hericiaceae</taxon>
        <taxon>Dentipellis</taxon>
    </lineage>
</organism>
<accession>A0A4Y9ZET5</accession>
<evidence type="ECO:0000256" key="1">
    <source>
        <dbReference type="SAM" id="Coils"/>
    </source>
</evidence>
<feature type="compositionally biased region" description="Polar residues" evidence="2">
    <location>
        <begin position="425"/>
        <end position="442"/>
    </location>
</feature>
<evidence type="ECO:0000313" key="4">
    <source>
        <dbReference type="EMBL" id="TFY72278.1"/>
    </source>
</evidence>
<feature type="chain" id="PRO_5021286542" evidence="3">
    <location>
        <begin position="18"/>
        <end position="525"/>
    </location>
</feature>
<dbReference type="OrthoDB" id="10486432at2759"/>
<feature type="compositionally biased region" description="Low complexity" evidence="2">
    <location>
        <begin position="454"/>
        <end position="469"/>
    </location>
</feature>
<dbReference type="EMBL" id="SEOQ01000019">
    <property type="protein sequence ID" value="TFY72278.1"/>
    <property type="molecule type" value="Genomic_DNA"/>
</dbReference>
<evidence type="ECO:0000256" key="3">
    <source>
        <dbReference type="SAM" id="SignalP"/>
    </source>
</evidence>
<feature type="coiled-coil region" evidence="1">
    <location>
        <begin position="316"/>
        <end position="350"/>
    </location>
</feature>
<reference evidence="4 5" key="1">
    <citation type="submission" date="2019-02" db="EMBL/GenBank/DDBJ databases">
        <title>Genome sequencing of the rare red list fungi Dentipellis fragilis.</title>
        <authorList>
            <person name="Buettner E."/>
            <person name="Kellner H."/>
        </authorList>
    </citation>
    <scope>NUCLEOTIDE SEQUENCE [LARGE SCALE GENOMIC DNA]</scope>
    <source>
        <strain evidence="4 5">DSM 105465</strain>
    </source>
</reference>
<proteinExistence type="predicted"/>
<keyword evidence="5" id="KW-1185">Reference proteome</keyword>
<keyword evidence="3" id="KW-0732">Signal</keyword>
<evidence type="ECO:0000256" key="2">
    <source>
        <dbReference type="SAM" id="MobiDB-lite"/>
    </source>
</evidence>
<feature type="compositionally biased region" description="Low complexity" evidence="2">
    <location>
        <begin position="488"/>
        <end position="497"/>
    </location>
</feature>